<feature type="signal peptide" evidence="1">
    <location>
        <begin position="1"/>
        <end position="22"/>
    </location>
</feature>
<gene>
    <name evidence="2" type="ORF">B5F17_13180</name>
</gene>
<dbReference type="EMBL" id="NFKK01000023">
    <property type="protein sequence ID" value="OUP51382.1"/>
    <property type="molecule type" value="Genomic_DNA"/>
</dbReference>
<dbReference type="AlphaFoldDB" id="A0A1Y4LBG8"/>
<reference evidence="3" key="1">
    <citation type="submission" date="2017-04" db="EMBL/GenBank/DDBJ databases">
        <title>Function of individual gut microbiota members based on whole genome sequencing of pure cultures obtained from chicken caecum.</title>
        <authorList>
            <person name="Medvecky M."/>
            <person name="Cejkova D."/>
            <person name="Polansky O."/>
            <person name="Karasova D."/>
            <person name="Kubasova T."/>
            <person name="Cizek A."/>
            <person name="Rychlik I."/>
        </authorList>
    </citation>
    <scope>NUCLEOTIDE SEQUENCE [LARGE SCALE GENOMIC DNA]</scope>
    <source>
        <strain evidence="3">An180</strain>
    </source>
</reference>
<name>A0A1Y4LBG8_9FIRM</name>
<proteinExistence type="predicted"/>
<comment type="caution">
    <text evidence="2">The sequence shown here is derived from an EMBL/GenBank/DDBJ whole genome shotgun (WGS) entry which is preliminary data.</text>
</comment>
<evidence type="ECO:0000313" key="2">
    <source>
        <dbReference type="EMBL" id="OUP51382.1"/>
    </source>
</evidence>
<feature type="chain" id="PRO_5038610605" description="DUF5050 domain-containing protein" evidence="1">
    <location>
        <begin position="23"/>
        <end position="333"/>
    </location>
</feature>
<keyword evidence="1" id="KW-0732">Signal</keyword>
<dbReference type="PROSITE" id="PS51257">
    <property type="entry name" value="PROKAR_LIPOPROTEIN"/>
    <property type="match status" value="1"/>
</dbReference>
<evidence type="ECO:0008006" key="4">
    <source>
        <dbReference type="Google" id="ProtNLM"/>
    </source>
</evidence>
<evidence type="ECO:0000313" key="3">
    <source>
        <dbReference type="Proteomes" id="UP000195897"/>
    </source>
</evidence>
<dbReference type="RefSeq" id="WP_087374521.1">
    <property type="nucleotide sequence ID" value="NZ_NFKK01000023.1"/>
</dbReference>
<evidence type="ECO:0000256" key="1">
    <source>
        <dbReference type="SAM" id="SignalP"/>
    </source>
</evidence>
<protein>
    <recommendedName>
        <fullName evidence="4">DUF5050 domain-containing protein</fullName>
    </recommendedName>
</protein>
<accession>A0A1Y4LBG8</accession>
<organism evidence="2 3">
    <name type="scientific">Butyricicoccus pullicaecorum</name>
    <dbReference type="NCBI Taxonomy" id="501571"/>
    <lineage>
        <taxon>Bacteria</taxon>
        <taxon>Bacillati</taxon>
        <taxon>Bacillota</taxon>
        <taxon>Clostridia</taxon>
        <taxon>Eubacteriales</taxon>
        <taxon>Butyricicoccaceae</taxon>
        <taxon>Butyricicoccus</taxon>
    </lineage>
</organism>
<sequence>MLKKLLCTACIGAALTGLSCAAALGTTILKIPVTPSTLSYRIDEQSSVFGPQDYFVANETVYLLDSAQNRILAYQNHKLTKTISISDFTAIDIAGDSHTLYAIDNLLNLYRYDGSIFAKVASLTPKFDEQLSNFQISNGFGYFYMPEGDHGTTYQFKLPEQYTDQLQITQTFDGYRLDDSTFYYMDYGDTEELFSKSGTLIVYHPSNNQTQRIPVSSDYYLGQVQYLGKTIDGHPMIYVEEVTQDETYKIKTRQSIRVLNDTGNTLSAYEIPKQTLYATSAFASFDGHVYELSNLTDTIQVHLLSDITARSTAPALSIADLARLLLQLHGLPV</sequence>
<dbReference type="Proteomes" id="UP000195897">
    <property type="component" value="Unassembled WGS sequence"/>
</dbReference>